<keyword evidence="3" id="KW-1185">Reference proteome</keyword>
<evidence type="ECO:0000313" key="3">
    <source>
        <dbReference type="Proteomes" id="UP000070444"/>
    </source>
</evidence>
<evidence type="ECO:0000256" key="1">
    <source>
        <dbReference type="SAM" id="Phobius"/>
    </source>
</evidence>
<keyword evidence="1" id="KW-0472">Membrane</keyword>
<protein>
    <submittedName>
        <fullName evidence="2">Uncharacterized protein</fullName>
    </submittedName>
</protein>
<keyword evidence="1" id="KW-1133">Transmembrane helix</keyword>
<keyword evidence="1" id="KW-0812">Transmembrane</keyword>
<reference evidence="2 3" key="1">
    <citation type="journal article" date="2015" name="Genome Biol. Evol.">
        <title>Phylogenomic analyses indicate that early fungi evolved digesting cell walls of algal ancestors of land plants.</title>
        <authorList>
            <person name="Chang Y."/>
            <person name="Wang S."/>
            <person name="Sekimoto S."/>
            <person name="Aerts A.L."/>
            <person name="Choi C."/>
            <person name="Clum A."/>
            <person name="LaButti K.M."/>
            <person name="Lindquist E.A."/>
            <person name="Yee Ngan C."/>
            <person name="Ohm R.A."/>
            <person name="Salamov A.A."/>
            <person name="Grigoriev I.V."/>
            <person name="Spatafora J.W."/>
            <person name="Berbee M.L."/>
        </authorList>
    </citation>
    <scope>NUCLEOTIDE SEQUENCE [LARGE SCALE GENOMIC DNA]</scope>
    <source>
        <strain evidence="2 3">NRRL 28638</strain>
    </source>
</reference>
<dbReference type="AlphaFoldDB" id="A0A137P6D0"/>
<feature type="transmembrane region" description="Helical" evidence="1">
    <location>
        <begin position="56"/>
        <end position="77"/>
    </location>
</feature>
<proteinExistence type="predicted"/>
<accession>A0A137P6D0</accession>
<evidence type="ECO:0000313" key="2">
    <source>
        <dbReference type="EMBL" id="KXN70519.1"/>
    </source>
</evidence>
<organism evidence="2 3">
    <name type="scientific">Conidiobolus coronatus (strain ATCC 28846 / CBS 209.66 / NRRL 28638)</name>
    <name type="common">Delacroixia coronata</name>
    <dbReference type="NCBI Taxonomy" id="796925"/>
    <lineage>
        <taxon>Eukaryota</taxon>
        <taxon>Fungi</taxon>
        <taxon>Fungi incertae sedis</taxon>
        <taxon>Zoopagomycota</taxon>
        <taxon>Entomophthoromycotina</taxon>
        <taxon>Entomophthoromycetes</taxon>
        <taxon>Entomophthorales</taxon>
        <taxon>Ancylistaceae</taxon>
        <taxon>Conidiobolus</taxon>
    </lineage>
</organism>
<dbReference type="Proteomes" id="UP000070444">
    <property type="component" value="Unassembled WGS sequence"/>
</dbReference>
<sequence length="86" mass="10209">MSSTNNSKNTNPAIIMVIEQSVTYNEKSTQPLCEWTKSCKCTYCSDKRDQIASERFHLISVLFFFLLGVVYPIYYFWDFLISWPRY</sequence>
<dbReference type="EMBL" id="KQ964500">
    <property type="protein sequence ID" value="KXN70519.1"/>
    <property type="molecule type" value="Genomic_DNA"/>
</dbReference>
<gene>
    <name evidence="2" type="ORF">CONCODRAFT_6936</name>
</gene>
<name>A0A137P6D0_CONC2</name>